<dbReference type="PANTHER" id="PTHR16166">
    <property type="entry name" value="VACUOLAR PROTEIN SORTING-ASSOCIATED PROTEIN VPS13"/>
    <property type="match status" value="1"/>
</dbReference>
<organism evidence="3 4">
    <name type="scientific">Rhizoctonia solani</name>
    <dbReference type="NCBI Taxonomy" id="456999"/>
    <lineage>
        <taxon>Eukaryota</taxon>
        <taxon>Fungi</taxon>
        <taxon>Dikarya</taxon>
        <taxon>Basidiomycota</taxon>
        <taxon>Agaricomycotina</taxon>
        <taxon>Agaricomycetes</taxon>
        <taxon>Cantharellales</taxon>
        <taxon>Ceratobasidiaceae</taxon>
        <taxon>Rhizoctonia</taxon>
    </lineage>
</organism>
<dbReference type="EMBL" id="CAJMWZ010005765">
    <property type="protein sequence ID" value="CAE6510674.1"/>
    <property type="molecule type" value="Genomic_DNA"/>
</dbReference>
<evidence type="ECO:0000256" key="1">
    <source>
        <dbReference type="ARBA" id="ARBA00006545"/>
    </source>
</evidence>
<dbReference type="GO" id="GO:0007005">
    <property type="term" value="P:mitochondrion organization"/>
    <property type="evidence" value="ECO:0007669"/>
    <property type="project" value="TreeGrafter"/>
</dbReference>
<dbReference type="GO" id="GO:0045324">
    <property type="term" value="P:late endosome to vacuole transport"/>
    <property type="evidence" value="ECO:0007669"/>
    <property type="project" value="TreeGrafter"/>
</dbReference>
<protein>
    <recommendedName>
        <fullName evidence="2">Intermembrane lipid transfer protein VPS13-like C-terminal domain-containing protein</fullName>
    </recommendedName>
</protein>
<reference evidence="3" key="1">
    <citation type="submission" date="2021-01" db="EMBL/GenBank/DDBJ databases">
        <authorList>
            <person name="Kaushik A."/>
        </authorList>
    </citation>
    <scope>NUCLEOTIDE SEQUENCE</scope>
    <source>
        <strain evidence="3">Type strain: AG8-Rh-89/</strain>
    </source>
</reference>
<evidence type="ECO:0000313" key="3">
    <source>
        <dbReference type="EMBL" id="CAE6510674.1"/>
    </source>
</evidence>
<feature type="domain" description="Intermembrane lipid transfer protein VPS13-like C-terminal" evidence="2">
    <location>
        <begin position="121"/>
        <end position="168"/>
    </location>
</feature>
<evidence type="ECO:0000259" key="2">
    <source>
        <dbReference type="Pfam" id="PF25037"/>
    </source>
</evidence>
<dbReference type="Pfam" id="PF25037">
    <property type="entry name" value="VPS13_C"/>
    <property type="match status" value="2"/>
</dbReference>
<accession>A0A8H3D394</accession>
<dbReference type="GO" id="GO:0006623">
    <property type="term" value="P:protein targeting to vacuole"/>
    <property type="evidence" value="ECO:0007669"/>
    <property type="project" value="TreeGrafter"/>
</dbReference>
<comment type="similarity">
    <text evidence="1">Belongs to the VPS13 family.</text>
</comment>
<comment type="caution">
    <text evidence="3">The sequence shown here is derived from an EMBL/GenBank/DDBJ whole genome shotgun (WGS) entry which is preliminary data.</text>
</comment>
<dbReference type="InterPro" id="IPR026847">
    <property type="entry name" value="VPS13"/>
</dbReference>
<dbReference type="PANTHER" id="PTHR16166:SF93">
    <property type="entry name" value="INTERMEMBRANE LIPID TRANSFER PROTEIN VPS13"/>
    <property type="match status" value="1"/>
</dbReference>
<dbReference type="Proteomes" id="UP000663850">
    <property type="component" value="Unassembled WGS sequence"/>
</dbReference>
<proteinExistence type="inferred from homology"/>
<dbReference type="InterPro" id="IPR056748">
    <property type="entry name" value="VPS13-like_C"/>
</dbReference>
<dbReference type="GO" id="GO:0045053">
    <property type="term" value="P:protein retention in Golgi apparatus"/>
    <property type="evidence" value="ECO:0007669"/>
    <property type="project" value="TreeGrafter"/>
</dbReference>
<evidence type="ECO:0000313" key="4">
    <source>
        <dbReference type="Proteomes" id="UP000663850"/>
    </source>
</evidence>
<gene>
    <name evidence="3" type="ORF">RDB_LOCUS106019</name>
</gene>
<name>A0A8H3D394_9AGAM</name>
<dbReference type="AlphaFoldDB" id="A0A8H3D394"/>
<sequence length="419" mass="45287">MTKVTSSIGKGLSAATFDDEYQRQRRLAQRTNKPKHAIYGVTAGAEALATSIASGVEGVVMKPIEGAETGGASGFFKGIGKGLVGSAVTKPVIGVFDLAANVSEGIRNTTTVFDNNQSERIRKPRHIPPDGILVPYSGSDALGQMWMKDLDGGRFRNEFYVAHIGLSAATFDDEYQRQRRLAQRTNKPKHAIYGVTAGAEALATSIASGVEGVVMKPIEGAETGGASGFFKGIGKGLVGSAVTKPVIGVFDLAANVSEIRPPCSITTSLNGFARYAIAPTSLNLLTLFQPRHIPSDGILVPYSGSSALGQMWMKDLDGGRFRNEFYVAHIDLPGGDNVAMLTTSHIMVFSVNKLRLEWEMPFSYLQGVTIEDTGIRFTSKSGHEHDRFVPIPKSSPKKWFFHEIEKVVKNYSASKRIER</sequence>
<feature type="domain" description="Intermembrane lipid transfer protein VPS13-like C-terminal" evidence="2">
    <location>
        <begin position="289"/>
        <end position="393"/>
    </location>
</feature>